<gene>
    <name evidence="1" type="ORF">HMPREF9997_00320</name>
</gene>
<evidence type="ECO:0000313" key="2">
    <source>
        <dbReference type="Proteomes" id="UP000010445"/>
    </source>
</evidence>
<dbReference type="PATRIC" id="fig|1035195.3.peg.298"/>
<dbReference type="PANTHER" id="PTHR43236">
    <property type="entry name" value="ANTITOXIN HIGA1"/>
    <property type="match status" value="1"/>
</dbReference>
<name>L1MM73_9CORY</name>
<dbReference type="PANTHER" id="PTHR43236:SF1">
    <property type="entry name" value="BLL7220 PROTEIN"/>
    <property type="match status" value="1"/>
</dbReference>
<comment type="caution">
    <text evidence="1">The sequence shown here is derived from an EMBL/GenBank/DDBJ whole genome shotgun (WGS) entry which is preliminary data.</text>
</comment>
<protein>
    <submittedName>
        <fullName evidence="1">Uncharacterized protein</fullName>
    </submittedName>
</protein>
<accession>L1MM73</accession>
<sequence>MIPKSECEHQANEFASEFLFPQTAISEYLPHNAPLNKILAVKSSFQISAAAAIYAAHKVGQLSDWTYRKLYGELERRGFKFGEPGGMTSYEKSRAFPLVFEMLQDRGISISDIADDLGFPSEDVHILTLQTKLHGINTKQQTTVTEGVQHKPKPKRNFTVVK</sequence>
<reference evidence="1 2" key="1">
    <citation type="submission" date="2012-05" db="EMBL/GenBank/DDBJ databases">
        <authorList>
            <person name="Weinstock G."/>
            <person name="Sodergren E."/>
            <person name="Lobos E.A."/>
            <person name="Fulton L."/>
            <person name="Fulton R."/>
            <person name="Courtney L."/>
            <person name="Fronick C."/>
            <person name="O'Laughlin M."/>
            <person name="Godfrey J."/>
            <person name="Wilson R.M."/>
            <person name="Miner T."/>
            <person name="Farmer C."/>
            <person name="Delehaunty K."/>
            <person name="Cordes M."/>
            <person name="Minx P."/>
            <person name="Tomlinson C."/>
            <person name="Chen J."/>
            <person name="Wollam A."/>
            <person name="Pepin K.H."/>
            <person name="Bhonagiri V."/>
            <person name="Zhang X."/>
            <person name="Suruliraj S."/>
            <person name="Warren W."/>
            <person name="Mitreva M."/>
            <person name="Mardis E.R."/>
            <person name="Wilson R.K."/>
        </authorList>
    </citation>
    <scope>NUCLEOTIDE SEQUENCE [LARGE SCALE GENOMIC DNA]</scope>
    <source>
        <strain evidence="1 2">F0235</strain>
    </source>
</reference>
<dbReference type="STRING" id="1035195.HMPREF9997_00320"/>
<dbReference type="AlphaFoldDB" id="L1MM73"/>
<proteinExistence type="predicted"/>
<dbReference type="Proteomes" id="UP000010445">
    <property type="component" value="Unassembled WGS sequence"/>
</dbReference>
<dbReference type="InterPro" id="IPR052345">
    <property type="entry name" value="Rad_response_metalloprotease"/>
</dbReference>
<dbReference type="HOGENOM" id="CLU_1632590_0_0_11"/>
<keyword evidence="2" id="KW-1185">Reference proteome</keyword>
<dbReference type="eggNOG" id="COG2856">
    <property type="taxonomic scope" value="Bacteria"/>
</dbReference>
<evidence type="ECO:0000313" key="1">
    <source>
        <dbReference type="EMBL" id="EKX92036.1"/>
    </source>
</evidence>
<dbReference type="EMBL" id="AMEM01000007">
    <property type="protein sequence ID" value="EKX92036.1"/>
    <property type="molecule type" value="Genomic_DNA"/>
</dbReference>
<organism evidence="1 2">
    <name type="scientific">Corynebacterium durum F0235</name>
    <dbReference type="NCBI Taxonomy" id="1035195"/>
    <lineage>
        <taxon>Bacteria</taxon>
        <taxon>Bacillati</taxon>
        <taxon>Actinomycetota</taxon>
        <taxon>Actinomycetes</taxon>
        <taxon>Mycobacteriales</taxon>
        <taxon>Corynebacteriaceae</taxon>
        <taxon>Corynebacterium</taxon>
    </lineage>
</organism>